<keyword evidence="4" id="KW-0802">TPR repeat</keyword>
<dbReference type="PANTHER" id="PTHR47870:SF1">
    <property type="entry name" value="CYTOCHROME C-TYPE BIOGENESIS PROTEIN CCMH"/>
    <property type="match status" value="1"/>
</dbReference>
<dbReference type="InterPro" id="IPR011990">
    <property type="entry name" value="TPR-like_helical_dom_sf"/>
</dbReference>
<proteinExistence type="predicted"/>
<keyword evidence="8" id="KW-1185">Reference proteome</keyword>
<keyword evidence="3" id="KW-0201">Cytochrome c-type biogenesis</keyword>
<evidence type="ECO:0000256" key="2">
    <source>
        <dbReference type="ARBA" id="ARBA00022737"/>
    </source>
</evidence>
<gene>
    <name evidence="7" type="primary">ccmI</name>
    <name evidence="7" type="ORF">PSQ19_00575</name>
</gene>
<evidence type="ECO:0000259" key="6">
    <source>
        <dbReference type="Pfam" id="PF23914"/>
    </source>
</evidence>
<dbReference type="InterPro" id="IPR056413">
    <property type="entry name" value="TPR_CcmH_CycH"/>
</dbReference>
<dbReference type="InterPro" id="IPR051263">
    <property type="entry name" value="C-type_cytochrome_biogenesis"/>
</dbReference>
<dbReference type="EMBL" id="CP118246">
    <property type="protein sequence ID" value="WDR02770.1"/>
    <property type="molecule type" value="Genomic_DNA"/>
</dbReference>
<name>A0ABY7YNX6_9HYPH</name>
<feature type="transmembrane region" description="Helical" evidence="5">
    <location>
        <begin position="102"/>
        <end position="127"/>
    </location>
</feature>
<evidence type="ECO:0000313" key="8">
    <source>
        <dbReference type="Proteomes" id="UP001220530"/>
    </source>
</evidence>
<accession>A0ABY7YNX6</accession>
<evidence type="ECO:0000256" key="3">
    <source>
        <dbReference type="ARBA" id="ARBA00022748"/>
    </source>
</evidence>
<dbReference type="Proteomes" id="UP001220530">
    <property type="component" value="Chromosome"/>
</dbReference>
<dbReference type="NCBIfam" id="TIGR03142">
    <property type="entry name" value="cytochro_ccmI"/>
    <property type="match status" value="1"/>
</dbReference>
<keyword evidence="5" id="KW-1133">Transmembrane helix</keyword>
<evidence type="ECO:0000256" key="1">
    <source>
        <dbReference type="ARBA" id="ARBA00004196"/>
    </source>
</evidence>
<dbReference type="Gene3D" id="1.25.40.10">
    <property type="entry name" value="Tetratricopeptide repeat domain"/>
    <property type="match status" value="1"/>
</dbReference>
<dbReference type="RefSeq" id="WP_282219172.1">
    <property type="nucleotide sequence ID" value="NZ_CP118246.1"/>
</dbReference>
<evidence type="ECO:0000256" key="4">
    <source>
        <dbReference type="ARBA" id="ARBA00022803"/>
    </source>
</evidence>
<dbReference type="SUPFAM" id="SSF48452">
    <property type="entry name" value="TPR-like"/>
    <property type="match status" value="1"/>
</dbReference>
<dbReference type="PANTHER" id="PTHR47870">
    <property type="entry name" value="CYTOCHROME C-TYPE BIOGENESIS PROTEIN CCMH"/>
    <property type="match status" value="1"/>
</dbReference>
<keyword evidence="2" id="KW-0677">Repeat</keyword>
<dbReference type="InterPro" id="IPR017560">
    <property type="entry name" value="Cyt_c_biogenesis_CcmI"/>
</dbReference>
<reference evidence="7 8" key="1">
    <citation type="submission" date="2023-02" db="EMBL/GenBank/DDBJ databases">
        <title>Devosia algicola sp. nov., isolated from the phycosphere of marine algae.</title>
        <authorList>
            <person name="Kim J.M."/>
            <person name="Lee J.K."/>
            <person name="Choi B.J."/>
            <person name="Bayburt H."/>
            <person name="Jeon C.O."/>
        </authorList>
    </citation>
    <scope>NUCLEOTIDE SEQUENCE [LARGE SCALE GENOMIC DNA]</scope>
    <source>
        <strain evidence="7 8">G20-9</strain>
    </source>
</reference>
<feature type="transmembrane region" description="Helical" evidence="5">
    <location>
        <begin position="16"/>
        <end position="37"/>
    </location>
</feature>
<evidence type="ECO:0000256" key="5">
    <source>
        <dbReference type="SAM" id="Phobius"/>
    </source>
</evidence>
<comment type="subcellular location">
    <subcellularLocation>
        <location evidence="1">Cell envelope</location>
    </subcellularLocation>
</comment>
<sequence length="379" mass="40104">MRDHQFPTASSLSQPMLLWLIVTIVTAIACAALYYAATARPVNAAAGDSVATNRHFQQVLAAIDADRATGKLGEAEAEAAKGELAREIMRHKAEVSTTSKGLLFGGNMAFAAILAIGVLALGTYQLVGRPDMPSQPLASRADAAQAIDIKEAVTRIEAQLASNPDDLRGWRVLAPVYMQSQRFADAAKAYRRIVALGDKTATAQTDLAEALLMQADGDASGEPMRLLQNALILDPGDVRARFYVAGELTRQGDYPAAVDAWKALLALSKGGEPWLATANRGLKLAEADGVPEEGADISAEDQNAMIQGMVGGLATRLADQGGPIEDWVRLVRSYLVLGDKQSAQQTYDAAVQAYPKTFDRADLDTIAAAGGLTLEGAKP</sequence>
<keyword evidence="5" id="KW-0472">Membrane</keyword>
<dbReference type="PROSITE" id="PS51257">
    <property type="entry name" value="PROKAR_LIPOPROTEIN"/>
    <property type="match status" value="1"/>
</dbReference>
<organism evidence="7 8">
    <name type="scientific">Devosia algicola</name>
    <dbReference type="NCBI Taxonomy" id="3026418"/>
    <lineage>
        <taxon>Bacteria</taxon>
        <taxon>Pseudomonadati</taxon>
        <taxon>Pseudomonadota</taxon>
        <taxon>Alphaproteobacteria</taxon>
        <taxon>Hyphomicrobiales</taxon>
        <taxon>Devosiaceae</taxon>
        <taxon>Devosia</taxon>
    </lineage>
</organism>
<evidence type="ECO:0000313" key="7">
    <source>
        <dbReference type="EMBL" id="WDR02770.1"/>
    </source>
</evidence>
<feature type="domain" description="Cytochrome c-type biogenesis protein H TPR" evidence="6">
    <location>
        <begin position="141"/>
        <end position="267"/>
    </location>
</feature>
<keyword evidence="5" id="KW-0812">Transmembrane</keyword>
<dbReference type="Pfam" id="PF23914">
    <property type="entry name" value="TPR_CcmH_CycH"/>
    <property type="match status" value="1"/>
</dbReference>
<protein>
    <submittedName>
        <fullName evidence="7">C-type cytochrome biogenesis protein CcmI</fullName>
    </submittedName>
</protein>